<proteinExistence type="predicted"/>
<organism evidence="1 2">
    <name type="scientific">Chondrus crispus</name>
    <name type="common">Carrageen Irish moss</name>
    <name type="synonym">Polymorpha crispa</name>
    <dbReference type="NCBI Taxonomy" id="2769"/>
    <lineage>
        <taxon>Eukaryota</taxon>
        <taxon>Rhodophyta</taxon>
        <taxon>Florideophyceae</taxon>
        <taxon>Rhodymeniophycidae</taxon>
        <taxon>Gigartinales</taxon>
        <taxon>Gigartinaceae</taxon>
        <taxon>Chondrus</taxon>
    </lineage>
</organism>
<evidence type="ECO:0000313" key="2">
    <source>
        <dbReference type="Proteomes" id="UP000012073"/>
    </source>
</evidence>
<protein>
    <submittedName>
        <fullName evidence="1">Uncharacterized protein</fullName>
    </submittedName>
</protein>
<dbReference type="Proteomes" id="UP000012073">
    <property type="component" value="Unassembled WGS sequence"/>
</dbReference>
<gene>
    <name evidence="1" type="ORF">CHC_T00005855001</name>
</gene>
<keyword evidence="2" id="KW-1185">Reference proteome</keyword>
<accession>R7QGM7</accession>
<dbReference type="EMBL" id="HG001860">
    <property type="protein sequence ID" value="CDF37672.1"/>
    <property type="molecule type" value="Genomic_DNA"/>
</dbReference>
<dbReference type="RefSeq" id="XP_005717543.1">
    <property type="nucleotide sequence ID" value="XM_005717486.1"/>
</dbReference>
<dbReference type="KEGG" id="ccp:CHC_T00005855001"/>
<reference evidence="2" key="1">
    <citation type="journal article" date="2013" name="Proc. Natl. Acad. Sci. U.S.A.">
        <title>Genome structure and metabolic features in the red seaweed Chondrus crispus shed light on evolution of the Archaeplastida.</title>
        <authorList>
            <person name="Collen J."/>
            <person name="Porcel B."/>
            <person name="Carre W."/>
            <person name="Ball S.G."/>
            <person name="Chaparro C."/>
            <person name="Tonon T."/>
            <person name="Barbeyron T."/>
            <person name="Michel G."/>
            <person name="Noel B."/>
            <person name="Valentin K."/>
            <person name="Elias M."/>
            <person name="Artiguenave F."/>
            <person name="Arun A."/>
            <person name="Aury J.M."/>
            <person name="Barbosa-Neto J.F."/>
            <person name="Bothwell J.H."/>
            <person name="Bouget F.Y."/>
            <person name="Brillet L."/>
            <person name="Cabello-Hurtado F."/>
            <person name="Capella-Gutierrez S."/>
            <person name="Charrier B."/>
            <person name="Cladiere L."/>
            <person name="Cock J.M."/>
            <person name="Coelho S.M."/>
            <person name="Colleoni C."/>
            <person name="Czjzek M."/>
            <person name="Da Silva C."/>
            <person name="Delage L."/>
            <person name="Denoeud F."/>
            <person name="Deschamps P."/>
            <person name="Dittami S.M."/>
            <person name="Gabaldon T."/>
            <person name="Gachon C.M."/>
            <person name="Groisillier A."/>
            <person name="Herve C."/>
            <person name="Jabbari K."/>
            <person name="Katinka M."/>
            <person name="Kloareg B."/>
            <person name="Kowalczyk N."/>
            <person name="Labadie K."/>
            <person name="Leblanc C."/>
            <person name="Lopez P.J."/>
            <person name="McLachlan D.H."/>
            <person name="Meslet-Cladiere L."/>
            <person name="Moustafa A."/>
            <person name="Nehr Z."/>
            <person name="Nyvall Collen P."/>
            <person name="Panaud O."/>
            <person name="Partensky F."/>
            <person name="Poulain J."/>
            <person name="Rensing S.A."/>
            <person name="Rousvoal S."/>
            <person name="Samson G."/>
            <person name="Symeonidi A."/>
            <person name="Weissenbach J."/>
            <person name="Zambounis A."/>
            <person name="Wincker P."/>
            <person name="Boyen C."/>
        </authorList>
    </citation>
    <scope>NUCLEOTIDE SEQUENCE [LARGE SCALE GENOMIC DNA]</scope>
    <source>
        <strain evidence="2">cv. Stackhouse</strain>
    </source>
</reference>
<dbReference type="AlphaFoldDB" id="R7QGM7"/>
<dbReference type="GeneID" id="17325260"/>
<name>R7QGM7_CHOCR</name>
<evidence type="ECO:0000313" key="1">
    <source>
        <dbReference type="EMBL" id="CDF37672.1"/>
    </source>
</evidence>
<sequence length="40" mass="4697">MLPLRLRKAEGNCQQRKVRFTCNKRGRDAPKIMIALTRLL</sequence>
<dbReference type="Gramene" id="CDF37672">
    <property type="protein sequence ID" value="CDF37672"/>
    <property type="gene ID" value="CHC_T00005855001"/>
</dbReference>